<keyword evidence="3" id="KW-1185">Reference proteome</keyword>
<keyword evidence="1" id="KW-0472">Membrane</keyword>
<keyword evidence="1" id="KW-1133">Transmembrane helix</keyword>
<sequence length="637" mass="67297">MTAVATADAAGPAPPRALRGLRDRLRSDPGSVVVPIAAVLVLGQLVLRGWAAAGGFYLLDDFVFIDRAVSLPFDLRIFEAYNGHVMPGSFALVEALTALAPLSWPAVVALGLAQQLAIDAALLALLVLLFGRRPAVLVPFALYVTSSITLPAFLWWAAALNQLPMQLAVLLALLYHVRYLRSGELRDALRSAAAVAAGLLFSEKTLLALPLLVALTLFWFTEGGPLARLRRTLGRHRTAWLVHGALGGAYSAYYVLNVDSPIVGTPTLGEVGDLFGPALLRSVLPGLLGGPWVWEDFPPTLAIADPPAVLQWLSVGVAAVVVAVSVLRRRGAGRAWVLLALYVVGTCVLLSASRAQLIGPFALAREYRYFTDVAMVGALCLALAFLPVREAPTVLRKRALRLPRAVLGAGAALRRVPLLPAAAGALAVLVLATGSVVSTVNYAQRWHENPARPFVDNARTDLATRPGTVLIDGIVPDPVQWHVLGNYALASSLLAGAPEARFLHDGESAPAPAMLDEQGHVQPAWVPPLTSAVPGPTPDCGWLVFDRPVPIPLQFGGVGPWSWVVRVVWLSSTDNTGWIAAGDQRVPVALPAGLHEVFVQVSGAVSTVTVELAAPTAPVCVPQIEIGSAQPVPPGLR</sequence>
<feature type="transmembrane region" description="Helical" evidence="1">
    <location>
        <begin position="136"/>
        <end position="157"/>
    </location>
</feature>
<comment type="caution">
    <text evidence="2">The sequence shown here is derived from an EMBL/GenBank/DDBJ whole genome shotgun (WGS) entry which is preliminary data.</text>
</comment>
<name>A0ABT0ZZK2_9PSEU</name>
<dbReference type="RefSeq" id="WP_252438654.1">
    <property type="nucleotide sequence ID" value="NZ_JAGSOV010000033.1"/>
</dbReference>
<evidence type="ECO:0000313" key="2">
    <source>
        <dbReference type="EMBL" id="MCO1656176.1"/>
    </source>
</evidence>
<evidence type="ECO:0000313" key="3">
    <source>
        <dbReference type="Proteomes" id="UP001165283"/>
    </source>
</evidence>
<dbReference type="Proteomes" id="UP001165283">
    <property type="component" value="Unassembled WGS sequence"/>
</dbReference>
<gene>
    <name evidence="2" type="ORF">KDL28_14040</name>
</gene>
<keyword evidence="1" id="KW-0812">Transmembrane</keyword>
<feature type="transmembrane region" description="Helical" evidence="1">
    <location>
        <begin position="240"/>
        <end position="256"/>
    </location>
</feature>
<protein>
    <recommendedName>
        <fullName evidence="4">4-amino-4-deoxy-L-arabinose transferase-like glycosyltransferase</fullName>
    </recommendedName>
</protein>
<feature type="transmembrane region" description="Helical" evidence="1">
    <location>
        <begin position="339"/>
        <end position="363"/>
    </location>
</feature>
<organism evidence="2 3">
    <name type="scientific">Pseudonocardia humida</name>
    <dbReference type="NCBI Taxonomy" id="2800819"/>
    <lineage>
        <taxon>Bacteria</taxon>
        <taxon>Bacillati</taxon>
        <taxon>Actinomycetota</taxon>
        <taxon>Actinomycetes</taxon>
        <taxon>Pseudonocardiales</taxon>
        <taxon>Pseudonocardiaceae</taxon>
        <taxon>Pseudonocardia</taxon>
    </lineage>
</organism>
<evidence type="ECO:0000256" key="1">
    <source>
        <dbReference type="SAM" id="Phobius"/>
    </source>
</evidence>
<feature type="transmembrane region" description="Helical" evidence="1">
    <location>
        <begin position="192"/>
        <end position="220"/>
    </location>
</feature>
<feature type="transmembrane region" description="Helical" evidence="1">
    <location>
        <begin position="106"/>
        <end position="129"/>
    </location>
</feature>
<accession>A0ABT0ZZK2</accession>
<feature type="transmembrane region" description="Helical" evidence="1">
    <location>
        <begin position="418"/>
        <end position="443"/>
    </location>
</feature>
<feature type="transmembrane region" description="Helical" evidence="1">
    <location>
        <begin position="308"/>
        <end position="327"/>
    </location>
</feature>
<reference evidence="2" key="1">
    <citation type="submission" date="2021-04" db="EMBL/GenBank/DDBJ databases">
        <title>Pseudonocardia sp. nov., isolated from sandy soil of mangrove forest.</title>
        <authorList>
            <person name="Zan Z."/>
            <person name="Huang R."/>
            <person name="Liu W."/>
        </authorList>
    </citation>
    <scope>NUCLEOTIDE SEQUENCE</scope>
    <source>
        <strain evidence="2">S2-4</strain>
    </source>
</reference>
<evidence type="ECO:0008006" key="4">
    <source>
        <dbReference type="Google" id="ProtNLM"/>
    </source>
</evidence>
<dbReference type="EMBL" id="JAGSOV010000033">
    <property type="protein sequence ID" value="MCO1656176.1"/>
    <property type="molecule type" value="Genomic_DNA"/>
</dbReference>
<feature type="transmembrane region" description="Helical" evidence="1">
    <location>
        <begin position="369"/>
        <end position="388"/>
    </location>
</feature>
<proteinExistence type="predicted"/>
<feature type="transmembrane region" description="Helical" evidence="1">
    <location>
        <begin position="32"/>
        <end position="59"/>
    </location>
</feature>